<evidence type="ECO:0000313" key="3">
    <source>
        <dbReference type="Proteomes" id="UP000054567"/>
    </source>
</evidence>
<protein>
    <submittedName>
        <fullName evidence="2">Uncharacterized protein</fullName>
    </submittedName>
</protein>
<reference evidence="3" key="2">
    <citation type="journal article" date="2009" name="Genome Res.">
        <title>Comparative genomic analyses of the human fungal pathogens Coccidioides and their relatives.</title>
        <authorList>
            <person name="Sharpton T.J."/>
            <person name="Stajich J.E."/>
            <person name="Rounsley S.D."/>
            <person name="Gardner M.J."/>
            <person name="Wortman J.R."/>
            <person name="Jordar V.S."/>
            <person name="Maiti R."/>
            <person name="Kodira C.D."/>
            <person name="Neafsey D.E."/>
            <person name="Zeng Q."/>
            <person name="Hung C.-Y."/>
            <person name="McMahan C."/>
            <person name="Muszewska A."/>
            <person name="Grynberg M."/>
            <person name="Mandel M.A."/>
            <person name="Kellner E.M."/>
            <person name="Barker B.M."/>
            <person name="Galgiani J.N."/>
            <person name="Orbach M.J."/>
            <person name="Kirkland T.N."/>
            <person name="Cole G.T."/>
            <person name="Henn M.R."/>
            <person name="Birren B.W."/>
            <person name="Taylor J.W."/>
        </authorList>
    </citation>
    <scope>NUCLEOTIDE SEQUENCE [LARGE SCALE GENOMIC DNA]</scope>
    <source>
        <strain evidence="3">RMSCC 3488</strain>
    </source>
</reference>
<reference evidence="3" key="3">
    <citation type="journal article" date="2010" name="Genome Res.">
        <title>Population genomic sequencing of Coccidioides fungi reveals recent hybridization and transposon control.</title>
        <authorList>
            <person name="Neafsey D.E."/>
            <person name="Barker B.M."/>
            <person name="Sharpton T.J."/>
            <person name="Stajich J.E."/>
            <person name="Park D.J."/>
            <person name="Whiston E."/>
            <person name="Hung C.-Y."/>
            <person name="McMahan C."/>
            <person name="White J."/>
            <person name="Sykes S."/>
            <person name="Heiman D."/>
            <person name="Young S."/>
            <person name="Zeng Q."/>
            <person name="Abouelleil A."/>
            <person name="Aftuck L."/>
            <person name="Bessette D."/>
            <person name="Brown A."/>
            <person name="FitzGerald M."/>
            <person name="Lui A."/>
            <person name="Macdonald J.P."/>
            <person name="Priest M."/>
            <person name="Orbach M.J."/>
            <person name="Galgiani J.N."/>
            <person name="Kirkland T.N."/>
            <person name="Cole G.T."/>
            <person name="Birren B.W."/>
            <person name="Henn M.R."/>
            <person name="Taylor J.W."/>
            <person name="Rounsley S.D."/>
        </authorList>
    </citation>
    <scope>NUCLEOTIDE SEQUENCE [LARGE SCALE GENOMIC DNA]</scope>
    <source>
        <strain evidence="3">RMSCC 3488</strain>
    </source>
</reference>
<dbReference type="AlphaFoldDB" id="A0A0J6FJH6"/>
<sequence length="107" mass="11962">MPTARRNATSPLGVYRCILEFSTGFHARSGAATDEMLKIVFSHVTGRDSCHWLIDKGHACKLDHRERKKHGTPMVLETFGCIPDDQGVVSRAPAQSERWTPEEKGIQ</sequence>
<proteinExistence type="predicted"/>
<accession>A0A0J6FJH6</accession>
<reference evidence="2 3" key="1">
    <citation type="submission" date="2007-06" db="EMBL/GenBank/DDBJ databases">
        <title>The Genome Sequence of Coccidioides posadasii RMSCC_3488.</title>
        <authorList>
            <consortium name="Coccidioides Genome Resources Consortium"/>
            <consortium name="The Broad Institute Genome Sequencing Platform"/>
            <person name="Henn M.R."/>
            <person name="Sykes S."/>
            <person name="Young S."/>
            <person name="Jaffe D."/>
            <person name="Berlin A."/>
            <person name="Alvarez P."/>
            <person name="Butler J."/>
            <person name="Gnerre S."/>
            <person name="Grabherr M."/>
            <person name="Mauceli E."/>
            <person name="Brockman W."/>
            <person name="Kodira C."/>
            <person name="Alvarado L."/>
            <person name="Zeng Q."/>
            <person name="Crawford M."/>
            <person name="Antoine C."/>
            <person name="Devon K."/>
            <person name="Galgiani J."/>
            <person name="Orsborn K."/>
            <person name="Lewis M.L."/>
            <person name="Nusbaum C."/>
            <person name="Galagan J."/>
            <person name="Birren B."/>
        </authorList>
    </citation>
    <scope>NUCLEOTIDE SEQUENCE [LARGE SCALE GENOMIC DNA]</scope>
    <source>
        <strain evidence="2 3">RMSCC 3488</strain>
    </source>
</reference>
<dbReference type="EMBL" id="DS268114">
    <property type="protein sequence ID" value="KMM73321.1"/>
    <property type="molecule type" value="Genomic_DNA"/>
</dbReference>
<dbReference type="VEuPathDB" id="FungiDB:CPAG_09610"/>
<organism evidence="2 3">
    <name type="scientific">Coccidioides posadasii RMSCC 3488</name>
    <dbReference type="NCBI Taxonomy" id="454284"/>
    <lineage>
        <taxon>Eukaryota</taxon>
        <taxon>Fungi</taxon>
        <taxon>Dikarya</taxon>
        <taxon>Ascomycota</taxon>
        <taxon>Pezizomycotina</taxon>
        <taxon>Eurotiomycetes</taxon>
        <taxon>Eurotiomycetidae</taxon>
        <taxon>Onygenales</taxon>
        <taxon>Onygenaceae</taxon>
        <taxon>Coccidioides</taxon>
    </lineage>
</organism>
<name>A0A0J6FJH6_COCPO</name>
<gene>
    <name evidence="2" type="ORF">CPAG_09610</name>
</gene>
<feature type="region of interest" description="Disordered" evidence="1">
    <location>
        <begin position="87"/>
        <end position="107"/>
    </location>
</feature>
<dbReference type="Proteomes" id="UP000054567">
    <property type="component" value="Unassembled WGS sequence"/>
</dbReference>
<evidence type="ECO:0000313" key="2">
    <source>
        <dbReference type="EMBL" id="KMM73321.1"/>
    </source>
</evidence>
<evidence type="ECO:0000256" key="1">
    <source>
        <dbReference type="SAM" id="MobiDB-lite"/>
    </source>
</evidence>